<dbReference type="VEuPathDB" id="FungiDB:FGRAMPH1_01G01799"/>
<evidence type="ECO:0000313" key="4">
    <source>
        <dbReference type="Proteomes" id="UP000070720"/>
    </source>
</evidence>
<keyword evidence="4" id="KW-1185">Reference proteome</keyword>
<evidence type="ECO:0000313" key="3">
    <source>
        <dbReference type="EnsemblFungi" id="CEF72700"/>
    </source>
</evidence>
<dbReference type="Proteomes" id="UP000070720">
    <property type="component" value="Chromosome 1"/>
</dbReference>
<proteinExistence type="predicted"/>
<dbReference type="EnsemblFungi" id="CEF72700">
    <property type="protein sequence ID" value="CEF72700"/>
    <property type="gene ID" value="FGRRES_15092"/>
</dbReference>
<reference evidence="3 4" key="1">
    <citation type="journal article" date="2007" name="Science">
        <title>The Fusarium graminearum genome reveals a link between localized polymorphism and pathogen specialization.</title>
        <authorList>
            <person name="Cuomo C.A."/>
            <person name="Gueldener U."/>
            <person name="Xu J.-R."/>
            <person name="Trail F."/>
            <person name="Turgeon B.G."/>
            <person name="Di Pietro A."/>
            <person name="Walton J.D."/>
            <person name="Ma L.-J."/>
            <person name="Baker S.E."/>
            <person name="Rep M."/>
            <person name="Adam G."/>
            <person name="Antoniw J."/>
            <person name="Baldwin T."/>
            <person name="Calvo S.E."/>
            <person name="Chang Y.-L."/>
            <person name="DeCaprio D."/>
            <person name="Gale L.R."/>
            <person name="Gnerre S."/>
            <person name="Goswami R.S."/>
            <person name="Hammond-Kosack K."/>
            <person name="Harris L.J."/>
            <person name="Hilburn K."/>
            <person name="Kennell J.C."/>
            <person name="Kroken S."/>
            <person name="Magnuson J.K."/>
            <person name="Mannhaupt G."/>
            <person name="Mauceli E.W."/>
            <person name="Mewes H.-W."/>
            <person name="Mitterbauer R."/>
            <person name="Muehlbauer G."/>
            <person name="Muensterkoetter M."/>
            <person name="Nelson D."/>
            <person name="O'Donnell K."/>
            <person name="Ouellet T."/>
            <person name="Qi W."/>
            <person name="Quesneville H."/>
            <person name="Roncero M.I.G."/>
            <person name="Seong K.-Y."/>
            <person name="Tetko I.V."/>
            <person name="Urban M."/>
            <person name="Waalwijk C."/>
            <person name="Ward T.J."/>
            <person name="Yao J."/>
            <person name="Birren B.W."/>
            <person name="Kistler H.C."/>
        </authorList>
    </citation>
    <scope>NUCLEOTIDE SEQUENCE [LARGE SCALE GENOMIC DNA]</scope>
    <source>
        <strain evidence="4">ATCC MYA-4620 / CBS 123657 / FGSC 9075 / NRRL 31084 / PH-1</strain>
        <strain evidence="3">PH-1 / ATCC MYA-4620 / FGSC 9075 / NRRL 31084</strain>
    </source>
</reference>
<organism evidence="2 4">
    <name type="scientific">Gibberella zeae (strain ATCC MYA-4620 / CBS 123657 / FGSC 9075 / NRRL 31084 / PH-1)</name>
    <name type="common">Wheat head blight fungus</name>
    <name type="synonym">Fusarium graminearum</name>
    <dbReference type="NCBI Taxonomy" id="229533"/>
    <lineage>
        <taxon>Eukaryota</taxon>
        <taxon>Fungi</taxon>
        <taxon>Dikarya</taxon>
        <taxon>Ascomycota</taxon>
        <taxon>Pezizomycotina</taxon>
        <taxon>Sordariomycetes</taxon>
        <taxon>Hypocreomycetidae</taxon>
        <taxon>Hypocreales</taxon>
        <taxon>Nectriaceae</taxon>
        <taxon>Fusarium</taxon>
    </lineage>
</organism>
<gene>
    <name evidence="2" type="ORF">FGRAMPH1_01T01799</name>
</gene>
<name>A0A098D2L9_GIBZE</name>
<feature type="region of interest" description="Disordered" evidence="1">
    <location>
        <begin position="29"/>
        <end position="54"/>
    </location>
</feature>
<accession>A0A0E0RN75</accession>
<evidence type="ECO:0000256" key="1">
    <source>
        <dbReference type="SAM" id="MobiDB-lite"/>
    </source>
</evidence>
<dbReference type="AlphaFoldDB" id="A0A098D2L9"/>
<dbReference type="EMBL" id="HG970332">
    <property type="protein sequence ID" value="CEF72700.1"/>
    <property type="molecule type" value="Genomic_DNA"/>
</dbReference>
<evidence type="ECO:0000313" key="2">
    <source>
        <dbReference type="EMBL" id="CEF72700.1"/>
    </source>
</evidence>
<dbReference type="InParanoid" id="A0A098D2L9"/>
<accession>A0A098D2L9</accession>
<protein>
    <submittedName>
        <fullName evidence="2">Chromosome 1, complete genome</fullName>
    </submittedName>
</protein>
<reference evidence="3 4" key="2">
    <citation type="journal article" date="2010" name="Nature">
        <title>Comparative genomics reveals mobile pathogenicity chromosomes in Fusarium.</title>
        <authorList>
            <person name="Ma L.J."/>
            <person name="van der Does H.C."/>
            <person name="Borkovich K.A."/>
            <person name="Coleman J.J."/>
            <person name="Daboussi M.J."/>
            <person name="Di Pietro A."/>
            <person name="Dufresne M."/>
            <person name="Freitag M."/>
            <person name="Grabherr M."/>
            <person name="Henrissat B."/>
            <person name="Houterman P.M."/>
            <person name="Kang S."/>
            <person name="Shim W.B."/>
            <person name="Woloshuk C."/>
            <person name="Xie X."/>
            <person name="Xu J.R."/>
            <person name="Antoniw J."/>
            <person name="Baker S.E."/>
            <person name="Bluhm B.H."/>
            <person name="Breakspear A."/>
            <person name="Brown D.W."/>
            <person name="Butchko R.A."/>
            <person name="Chapman S."/>
            <person name="Coulson R."/>
            <person name="Coutinho P.M."/>
            <person name="Danchin E.G."/>
            <person name="Diener A."/>
            <person name="Gale L.R."/>
            <person name="Gardiner D.M."/>
            <person name="Goff S."/>
            <person name="Hammond-Kosack K.E."/>
            <person name="Hilburn K."/>
            <person name="Hua-Van A."/>
            <person name="Jonkers W."/>
            <person name="Kazan K."/>
            <person name="Kodira C.D."/>
            <person name="Koehrsen M."/>
            <person name="Kumar L."/>
            <person name="Lee Y.H."/>
            <person name="Li L."/>
            <person name="Manners J.M."/>
            <person name="Miranda-Saavedra D."/>
            <person name="Mukherjee M."/>
            <person name="Park G."/>
            <person name="Park J."/>
            <person name="Park S.Y."/>
            <person name="Proctor R.H."/>
            <person name="Regev A."/>
            <person name="Ruiz-Roldan M.C."/>
            <person name="Sain D."/>
            <person name="Sakthikumar S."/>
            <person name="Sykes S."/>
            <person name="Schwartz D.C."/>
            <person name="Turgeon B.G."/>
            <person name="Wapinski I."/>
            <person name="Yoder O."/>
            <person name="Young S."/>
            <person name="Zeng Q."/>
            <person name="Zhou S."/>
            <person name="Galagan J."/>
            <person name="Cuomo C.A."/>
            <person name="Kistler H.C."/>
            <person name="Rep M."/>
        </authorList>
    </citation>
    <scope>GENOME REANNOTATION</scope>
    <source>
        <strain evidence="4">ATCC MYA-4620 / CBS 123657 / FGSC 9075 / NRRL 31084 / PH-1</strain>
        <strain evidence="3">PH-1 / ATCC MYA-4620 / FGSC 9075 / NRRL 31084</strain>
    </source>
</reference>
<reference evidence="2 4" key="3">
    <citation type="journal article" date="2015" name="BMC Genomics">
        <title>The completed genome sequence of the pathogenic ascomycete fungus Fusarium graminearum.</title>
        <authorList>
            <person name="King R."/>
            <person name="Urban M."/>
            <person name="Hammond-Kosack M.C."/>
            <person name="Hassani-Pak K."/>
            <person name="Hammond-Kosack K.E."/>
        </authorList>
    </citation>
    <scope>NUCLEOTIDE SEQUENCE [LARGE SCALE GENOMIC DNA]</scope>
    <source>
        <strain evidence="4">ATCC MYA-4620 / CBS 123657 / FGSC 9075 / NRRL 31084 / PH-1</strain>
        <strain evidence="2">PH-1</strain>
    </source>
</reference>
<feature type="compositionally biased region" description="Polar residues" evidence="1">
    <location>
        <begin position="38"/>
        <end position="54"/>
    </location>
</feature>
<feature type="region of interest" description="Disordered" evidence="1">
    <location>
        <begin position="78"/>
        <end position="98"/>
    </location>
</feature>
<sequence>MTSIRGFHNLMETPERLRLFDVRGLRTSFEDPEPSVAKENQSQSWRHPILNPQTRPSVSRKCLAMDLGQERFQAWDAFDTKNSGGGTSRTPKLVEAER</sequence>
<reference evidence="3" key="4">
    <citation type="submission" date="2017-01" db="UniProtKB">
        <authorList>
            <consortium name="EnsemblFungi"/>
        </authorList>
    </citation>
    <scope>IDENTIFICATION</scope>
    <source>
        <strain evidence="3">PH-1 / ATCC MYA-4620 / FGSC 9075 / NRRL 31084</strain>
    </source>
</reference>